<dbReference type="PRINTS" id="PR00032">
    <property type="entry name" value="HTHARAC"/>
</dbReference>
<organism evidence="13 14">
    <name type="scientific">Anaerocolumna sedimenticola</name>
    <dbReference type="NCBI Taxonomy" id="2696063"/>
    <lineage>
        <taxon>Bacteria</taxon>
        <taxon>Bacillati</taxon>
        <taxon>Bacillota</taxon>
        <taxon>Clostridia</taxon>
        <taxon>Lachnospirales</taxon>
        <taxon>Lachnospiraceae</taxon>
        <taxon>Anaerocolumna</taxon>
    </lineage>
</organism>
<dbReference type="Gene3D" id="3.40.50.2300">
    <property type="match status" value="1"/>
</dbReference>
<comment type="subcellular location">
    <subcellularLocation>
        <location evidence="1">Cytoplasm</location>
    </subcellularLocation>
</comment>
<keyword evidence="4 10" id="KW-0597">Phosphoprotein</keyword>
<gene>
    <name evidence="13" type="ORF">Ana3638_10275</name>
</gene>
<evidence type="ECO:0000313" key="14">
    <source>
        <dbReference type="Proteomes" id="UP000464314"/>
    </source>
</evidence>
<dbReference type="PROSITE" id="PS00041">
    <property type="entry name" value="HTH_ARAC_FAMILY_1"/>
    <property type="match status" value="1"/>
</dbReference>
<evidence type="ECO:0000256" key="4">
    <source>
        <dbReference type="ARBA" id="ARBA00022553"/>
    </source>
</evidence>
<keyword evidence="5" id="KW-0902">Two-component regulatory system</keyword>
<name>A0A6P1TIZ5_9FIRM</name>
<dbReference type="GO" id="GO:0043565">
    <property type="term" value="F:sequence-specific DNA binding"/>
    <property type="evidence" value="ECO:0007669"/>
    <property type="project" value="InterPro"/>
</dbReference>
<dbReference type="EMBL" id="CP048000">
    <property type="protein sequence ID" value="QHQ61104.1"/>
    <property type="molecule type" value="Genomic_DNA"/>
</dbReference>
<dbReference type="CDD" id="cd17536">
    <property type="entry name" value="REC_YesN-like"/>
    <property type="match status" value="1"/>
</dbReference>
<dbReference type="SMART" id="SM00448">
    <property type="entry name" value="REC"/>
    <property type="match status" value="1"/>
</dbReference>
<dbReference type="Pfam" id="PF00072">
    <property type="entry name" value="Response_reg"/>
    <property type="match status" value="1"/>
</dbReference>
<reference evidence="13 14" key="1">
    <citation type="submission" date="2020-01" db="EMBL/GenBank/DDBJ databases">
        <title>Genome analysis of Anaerocolumna sp. CBA3638.</title>
        <authorList>
            <person name="Kim J."/>
            <person name="Roh S.W."/>
        </authorList>
    </citation>
    <scope>NUCLEOTIDE SEQUENCE [LARGE SCALE GENOMIC DNA]</scope>
    <source>
        <strain evidence="13 14">CBA3638</strain>
    </source>
</reference>
<evidence type="ECO:0000256" key="10">
    <source>
        <dbReference type="PROSITE-ProRule" id="PRU00169"/>
    </source>
</evidence>
<evidence type="ECO:0000313" key="13">
    <source>
        <dbReference type="EMBL" id="QHQ61104.1"/>
    </source>
</evidence>
<feature type="domain" description="HTH araC/xylS-type" evidence="11">
    <location>
        <begin position="149"/>
        <end position="247"/>
    </location>
</feature>
<evidence type="ECO:0000256" key="6">
    <source>
        <dbReference type="ARBA" id="ARBA00023015"/>
    </source>
</evidence>
<dbReference type="SUPFAM" id="SSF46689">
    <property type="entry name" value="Homeodomain-like"/>
    <property type="match status" value="2"/>
</dbReference>
<dbReference type="Gene3D" id="1.10.10.60">
    <property type="entry name" value="Homeodomain-like"/>
    <property type="match status" value="2"/>
</dbReference>
<dbReference type="SUPFAM" id="SSF52172">
    <property type="entry name" value="CheY-like"/>
    <property type="match status" value="1"/>
</dbReference>
<dbReference type="GO" id="GO:0003700">
    <property type="term" value="F:DNA-binding transcription factor activity"/>
    <property type="evidence" value="ECO:0007669"/>
    <property type="project" value="InterPro"/>
</dbReference>
<dbReference type="InterPro" id="IPR051552">
    <property type="entry name" value="HptR"/>
</dbReference>
<dbReference type="SMART" id="SM00342">
    <property type="entry name" value="HTH_ARAC"/>
    <property type="match status" value="1"/>
</dbReference>
<dbReference type="InterPro" id="IPR020449">
    <property type="entry name" value="Tscrpt_reg_AraC-type_HTH"/>
</dbReference>
<feature type="modified residue" description="4-aspartylphosphate" evidence="10">
    <location>
        <position position="57"/>
    </location>
</feature>
<accession>A0A6P1TIZ5</accession>
<keyword evidence="3" id="KW-0963">Cytoplasm</keyword>
<feature type="domain" description="Response regulatory" evidence="12">
    <location>
        <begin position="5"/>
        <end position="122"/>
    </location>
</feature>
<proteinExistence type="predicted"/>
<dbReference type="PROSITE" id="PS50110">
    <property type="entry name" value="RESPONSE_REGULATORY"/>
    <property type="match status" value="1"/>
</dbReference>
<dbReference type="KEGG" id="anr:Ana3638_10275"/>
<dbReference type="InterPro" id="IPR018062">
    <property type="entry name" value="HTH_AraC-typ_CS"/>
</dbReference>
<evidence type="ECO:0000256" key="2">
    <source>
        <dbReference type="ARBA" id="ARBA00018672"/>
    </source>
</evidence>
<keyword evidence="6" id="KW-0805">Transcription regulation</keyword>
<dbReference type="RefSeq" id="WP_161837931.1">
    <property type="nucleotide sequence ID" value="NZ_CP048000.1"/>
</dbReference>
<keyword evidence="7" id="KW-0238">DNA-binding</keyword>
<dbReference type="GO" id="GO:0000160">
    <property type="term" value="P:phosphorelay signal transduction system"/>
    <property type="evidence" value="ECO:0007669"/>
    <property type="project" value="UniProtKB-KW"/>
</dbReference>
<evidence type="ECO:0000259" key="11">
    <source>
        <dbReference type="PROSITE" id="PS01124"/>
    </source>
</evidence>
<dbReference type="PROSITE" id="PS01124">
    <property type="entry name" value="HTH_ARAC_FAMILY_2"/>
    <property type="match status" value="1"/>
</dbReference>
<dbReference type="Pfam" id="PF12833">
    <property type="entry name" value="HTH_18"/>
    <property type="match status" value="1"/>
</dbReference>
<comment type="function">
    <text evidence="9">May play the central regulatory role in sporulation. It may be an element of the effector pathway responsible for the activation of sporulation genes in response to nutritional stress. Spo0A may act in concert with spo0H (a sigma factor) to control the expression of some genes that are critical to the sporulation process.</text>
</comment>
<dbReference type="AlphaFoldDB" id="A0A6P1TIZ5"/>
<dbReference type="PANTHER" id="PTHR42713">
    <property type="entry name" value="HISTIDINE KINASE-RELATED"/>
    <property type="match status" value="1"/>
</dbReference>
<evidence type="ECO:0000256" key="5">
    <source>
        <dbReference type="ARBA" id="ARBA00023012"/>
    </source>
</evidence>
<keyword evidence="14" id="KW-1185">Reference proteome</keyword>
<evidence type="ECO:0000256" key="7">
    <source>
        <dbReference type="ARBA" id="ARBA00023125"/>
    </source>
</evidence>
<evidence type="ECO:0000256" key="8">
    <source>
        <dbReference type="ARBA" id="ARBA00023163"/>
    </source>
</evidence>
<evidence type="ECO:0000256" key="3">
    <source>
        <dbReference type="ARBA" id="ARBA00022490"/>
    </source>
</evidence>
<keyword evidence="8" id="KW-0804">Transcription</keyword>
<dbReference type="GO" id="GO:0005737">
    <property type="term" value="C:cytoplasm"/>
    <property type="evidence" value="ECO:0007669"/>
    <property type="project" value="UniProtKB-SubCell"/>
</dbReference>
<dbReference type="InterPro" id="IPR009057">
    <property type="entry name" value="Homeodomain-like_sf"/>
</dbReference>
<protein>
    <recommendedName>
        <fullName evidence="2">Stage 0 sporulation protein A homolog</fullName>
    </recommendedName>
</protein>
<dbReference type="InterPro" id="IPR018060">
    <property type="entry name" value="HTH_AraC"/>
</dbReference>
<evidence type="ECO:0000259" key="12">
    <source>
        <dbReference type="PROSITE" id="PS50110"/>
    </source>
</evidence>
<evidence type="ECO:0000256" key="1">
    <source>
        <dbReference type="ARBA" id="ARBA00004496"/>
    </source>
</evidence>
<dbReference type="InterPro" id="IPR001789">
    <property type="entry name" value="Sig_transdc_resp-reg_receiver"/>
</dbReference>
<dbReference type="InterPro" id="IPR011006">
    <property type="entry name" value="CheY-like_superfamily"/>
</dbReference>
<evidence type="ECO:0000256" key="9">
    <source>
        <dbReference type="ARBA" id="ARBA00024867"/>
    </source>
</evidence>
<dbReference type="Proteomes" id="UP000464314">
    <property type="component" value="Chromosome"/>
</dbReference>
<dbReference type="PANTHER" id="PTHR42713:SF3">
    <property type="entry name" value="TRANSCRIPTIONAL REGULATORY PROTEIN HPTR"/>
    <property type="match status" value="1"/>
</dbReference>
<sequence length="261" mass="30124">MKKLKVMIVDDEVTIVEGFKRLFDWDKHGCVPVCEAGDGMSAINQAKLYQPDIIIMDINLPIVNGLDAISMIREQNPNITFIVISGYDEFEYCQEALRLKVKDYILKPVKYEELGKVIDHIRMEQFHVVVDHKTTVTEEIKNEDSKIIFRFIAYIQEHLVEDINLQKLSLEFHMNPAYISQLFKNETGINYHSYLTRLRVNKSKTLLTTTDKSISEIATAVGFSDYRVFTKMFKNYTGMTPSQYKNHSDYSATAVLTNNNA</sequence>